<comment type="caution">
    <text evidence="2">The sequence shown here is derived from an EMBL/GenBank/DDBJ whole genome shotgun (WGS) entry which is preliminary data.</text>
</comment>
<feature type="compositionally biased region" description="Basic residues" evidence="1">
    <location>
        <begin position="161"/>
        <end position="174"/>
    </location>
</feature>
<keyword evidence="3" id="KW-1185">Reference proteome</keyword>
<dbReference type="AlphaFoldDB" id="A0A371FH19"/>
<evidence type="ECO:0000313" key="3">
    <source>
        <dbReference type="Proteomes" id="UP000257109"/>
    </source>
</evidence>
<sequence length="272" mass="30991">MAPRSFGRHLGLWMHSPLDSSWVLWMHLPLNASAFGRTLDQHVEALFLDKRLILIKFSVRLVRINQGSKSIEEYYKDIKVALMRANALESNEATMPQFLHGLNRELHDIVELYHYTSLDDLVHQATRVESQQRRCLVSKRTYPNGSSSWKGKDREREPPRRTRVQRRGVPHHNAKCLGKGHIASQSPNKRNIIMRKDGNVESESSLEEPSSNSEDESSSDYSHDDGALFMVIRCHVKGKLCSIIIDGGSCVNIASLRPVKKLDLPTIVHLRP</sequence>
<reference evidence="2" key="1">
    <citation type="submission" date="2018-05" db="EMBL/GenBank/DDBJ databases">
        <title>Draft genome of Mucuna pruriens seed.</title>
        <authorList>
            <person name="Nnadi N.E."/>
            <person name="Vos R."/>
            <person name="Hasami M.H."/>
            <person name="Devisetty U.K."/>
            <person name="Aguiy J.C."/>
        </authorList>
    </citation>
    <scope>NUCLEOTIDE SEQUENCE [LARGE SCALE GENOMIC DNA]</scope>
    <source>
        <tissue evidence="2">Seed</tissue>
    </source>
</reference>
<dbReference type="EMBL" id="QJKJ01009135">
    <property type="protein sequence ID" value="RDX77586.1"/>
    <property type="molecule type" value="Genomic_DNA"/>
</dbReference>
<feature type="non-terminal residue" evidence="2">
    <location>
        <position position="1"/>
    </location>
</feature>
<dbReference type="PANTHER" id="PTHR35046:SF9">
    <property type="entry name" value="RNA-DIRECTED DNA POLYMERASE"/>
    <property type="match status" value="1"/>
</dbReference>
<evidence type="ECO:0000313" key="2">
    <source>
        <dbReference type="EMBL" id="RDX77586.1"/>
    </source>
</evidence>
<accession>A0A371FH19</accession>
<feature type="region of interest" description="Disordered" evidence="1">
    <location>
        <begin position="133"/>
        <end position="221"/>
    </location>
</feature>
<organism evidence="2 3">
    <name type="scientific">Mucuna pruriens</name>
    <name type="common">Velvet bean</name>
    <name type="synonym">Dolichos pruriens</name>
    <dbReference type="NCBI Taxonomy" id="157652"/>
    <lineage>
        <taxon>Eukaryota</taxon>
        <taxon>Viridiplantae</taxon>
        <taxon>Streptophyta</taxon>
        <taxon>Embryophyta</taxon>
        <taxon>Tracheophyta</taxon>
        <taxon>Spermatophyta</taxon>
        <taxon>Magnoliopsida</taxon>
        <taxon>eudicotyledons</taxon>
        <taxon>Gunneridae</taxon>
        <taxon>Pentapetalae</taxon>
        <taxon>rosids</taxon>
        <taxon>fabids</taxon>
        <taxon>Fabales</taxon>
        <taxon>Fabaceae</taxon>
        <taxon>Papilionoideae</taxon>
        <taxon>50 kb inversion clade</taxon>
        <taxon>NPAAA clade</taxon>
        <taxon>indigoferoid/millettioid clade</taxon>
        <taxon>Phaseoleae</taxon>
        <taxon>Mucuna</taxon>
    </lineage>
</organism>
<dbReference type="PANTHER" id="PTHR35046">
    <property type="entry name" value="ZINC KNUCKLE (CCHC-TYPE) FAMILY PROTEIN"/>
    <property type="match status" value="1"/>
</dbReference>
<evidence type="ECO:0000256" key="1">
    <source>
        <dbReference type="SAM" id="MobiDB-lite"/>
    </source>
</evidence>
<evidence type="ECO:0008006" key="4">
    <source>
        <dbReference type="Google" id="ProtNLM"/>
    </source>
</evidence>
<name>A0A371FH19_MUCPR</name>
<gene>
    <name evidence="2" type="ORF">CR513_42264</name>
</gene>
<feature type="compositionally biased region" description="Low complexity" evidence="1">
    <location>
        <begin position="201"/>
        <end position="212"/>
    </location>
</feature>
<proteinExistence type="predicted"/>
<feature type="compositionally biased region" description="Basic and acidic residues" evidence="1">
    <location>
        <begin position="150"/>
        <end position="160"/>
    </location>
</feature>
<dbReference type="Proteomes" id="UP000257109">
    <property type="component" value="Unassembled WGS sequence"/>
</dbReference>
<protein>
    <recommendedName>
        <fullName evidence="4">Retrotransposon gag domain-containing protein</fullName>
    </recommendedName>
</protein>